<feature type="region of interest" description="Disordered" evidence="2">
    <location>
        <begin position="407"/>
        <end position="485"/>
    </location>
</feature>
<name>A0A150G4L2_GONPE</name>
<feature type="compositionally biased region" description="Low complexity" evidence="2">
    <location>
        <begin position="178"/>
        <end position="188"/>
    </location>
</feature>
<dbReference type="AlphaFoldDB" id="A0A150G4L2"/>
<keyword evidence="4" id="KW-1185">Reference proteome</keyword>
<dbReference type="OrthoDB" id="552803at2759"/>
<comment type="caution">
    <text evidence="3">The sequence shown here is derived from an EMBL/GenBank/DDBJ whole genome shotgun (WGS) entry which is preliminary data.</text>
</comment>
<evidence type="ECO:0000313" key="4">
    <source>
        <dbReference type="Proteomes" id="UP000075714"/>
    </source>
</evidence>
<keyword evidence="1" id="KW-0175">Coiled coil</keyword>
<accession>A0A150G4L2</accession>
<dbReference type="EMBL" id="LSYV01000063">
    <property type="protein sequence ID" value="KXZ44761.1"/>
    <property type="molecule type" value="Genomic_DNA"/>
</dbReference>
<feature type="region of interest" description="Disordered" evidence="2">
    <location>
        <begin position="88"/>
        <end position="190"/>
    </location>
</feature>
<feature type="compositionally biased region" description="Low complexity" evidence="2">
    <location>
        <begin position="584"/>
        <end position="593"/>
    </location>
</feature>
<feature type="compositionally biased region" description="Low complexity" evidence="2">
    <location>
        <begin position="424"/>
        <end position="435"/>
    </location>
</feature>
<feature type="region of interest" description="Disordered" evidence="2">
    <location>
        <begin position="522"/>
        <end position="593"/>
    </location>
</feature>
<feature type="coiled-coil region" evidence="1">
    <location>
        <begin position="276"/>
        <end position="348"/>
    </location>
</feature>
<dbReference type="Proteomes" id="UP000075714">
    <property type="component" value="Unassembled WGS sequence"/>
</dbReference>
<sequence length="619" mass="62537">MGSLERRSVGLERHSSVSLERRSAGFPGGAAGLVGSATAPQQGEDASSGSRRRSGPGMVAGSAASAAGALAIVAPEGTLWEHTRELDDTSASGAEAAAAAEPSLYTRVSGGGAGGDSSTATSRRSGGGASARPPLPLATSMPASAPPQVASAHGAATQPNTAAHGTPCAASGADLRPGSGTTGTSVGGAPAELARTASGSYMTGMYAAAVAAADVAAADAAEMLGSGDASLAAATANAAAAVAYLEAHPETLRELWTLRARVRVQEGELASMVKQLSSKNAQLDAAQTTVQQKEKELSAITQRLTSVLTRLQGFHVMHHQQQQELAALQQQQQQQQQAAASMATAESQSVAPVPAGVASGVGPRAPRAAKAASAVVAHAIAIPSEPLDGAGPPSRGLPRVDELEVATGDDDAEGPAPAPVSGVATPAAPARAAGPSLDVSLPPPPMACLQGSPRSERAREQEAEQEEENKKQQQDERVPERVERQVQERGHIAQQQQLGPSLACIALLLRDPSVRRRLVQLRRSDATETGSPAPAAVKPPAPPAVAVPRGGAVAVAATKAAPKTHSKARATAPGGRKPSAPSKSGSSFEGEAFESAASRECKAKWCKIIRPPPSAAIYY</sequence>
<feature type="compositionally biased region" description="Low complexity" evidence="2">
    <location>
        <begin position="90"/>
        <end position="101"/>
    </location>
</feature>
<gene>
    <name evidence="3" type="ORF">GPECTOR_62g876</name>
</gene>
<reference evidence="4" key="1">
    <citation type="journal article" date="2016" name="Nat. Commun.">
        <title>The Gonium pectorale genome demonstrates co-option of cell cycle regulation during the evolution of multicellularity.</title>
        <authorList>
            <person name="Hanschen E.R."/>
            <person name="Marriage T.N."/>
            <person name="Ferris P.J."/>
            <person name="Hamaji T."/>
            <person name="Toyoda A."/>
            <person name="Fujiyama A."/>
            <person name="Neme R."/>
            <person name="Noguchi H."/>
            <person name="Minakuchi Y."/>
            <person name="Suzuki M."/>
            <person name="Kawai-Toyooka H."/>
            <person name="Smith D.R."/>
            <person name="Sparks H."/>
            <person name="Anderson J."/>
            <person name="Bakaric R."/>
            <person name="Luria V."/>
            <person name="Karger A."/>
            <person name="Kirschner M.W."/>
            <person name="Durand P.M."/>
            <person name="Michod R.E."/>
            <person name="Nozaki H."/>
            <person name="Olson B.J."/>
        </authorList>
    </citation>
    <scope>NUCLEOTIDE SEQUENCE [LARGE SCALE GENOMIC DNA]</scope>
    <source>
        <strain evidence="4">NIES-2863</strain>
    </source>
</reference>
<organism evidence="3 4">
    <name type="scientific">Gonium pectorale</name>
    <name type="common">Green alga</name>
    <dbReference type="NCBI Taxonomy" id="33097"/>
    <lineage>
        <taxon>Eukaryota</taxon>
        <taxon>Viridiplantae</taxon>
        <taxon>Chlorophyta</taxon>
        <taxon>core chlorophytes</taxon>
        <taxon>Chlorophyceae</taxon>
        <taxon>CS clade</taxon>
        <taxon>Chlamydomonadales</taxon>
        <taxon>Volvocaceae</taxon>
        <taxon>Gonium</taxon>
    </lineage>
</organism>
<feature type="compositionally biased region" description="Basic and acidic residues" evidence="2">
    <location>
        <begin position="1"/>
        <end position="23"/>
    </location>
</feature>
<evidence type="ECO:0000256" key="2">
    <source>
        <dbReference type="SAM" id="MobiDB-lite"/>
    </source>
</evidence>
<evidence type="ECO:0000256" key="1">
    <source>
        <dbReference type="SAM" id="Coils"/>
    </source>
</evidence>
<evidence type="ECO:0000313" key="3">
    <source>
        <dbReference type="EMBL" id="KXZ44761.1"/>
    </source>
</evidence>
<feature type="compositionally biased region" description="Low complexity" evidence="2">
    <location>
        <begin position="546"/>
        <end position="561"/>
    </location>
</feature>
<feature type="region of interest" description="Disordered" evidence="2">
    <location>
        <begin position="1"/>
        <end position="62"/>
    </location>
</feature>
<protein>
    <submittedName>
        <fullName evidence="3">Uncharacterized protein</fullName>
    </submittedName>
</protein>
<proteinExistence type="predicted"/>
<feature type="compositionally biased region" description="Basic and acidic residues" evidence="2">
    <location>
        <begin position="454"/>
        <end position="485"/>
    </location>
</feature>